<dbReference type="AlphaFoldDB" id="A0A0C9SW90"/>
<sequence>MQHPDIVHLEKRVELASNAKSHLIYDPLLQIFFGNLTAKPPVSNTPSDEEGVTLAKSLVSLNGLVVPCFRADVTKNWNRRKYYDDLGTHWPSIRKWLEFFTRFLTAPHVLAVTGRVLILGCITNFLPCISDDITFHGRVKASGFRPLTVMAKLWALESSNHNFQMNGPHSTVRLTPSTFSRYLVSFTAELPHCDYEANIFRPLEKTPDDITTLILANVASSFDVGWHSTPGSLPEDIEVLTTMSLTRTLTLTKATAATGSGRMARRRADCIAACCRFLSQWLGNNGCGDILLSLDADLMYMLARADRPLSCLEDYTSGAIGVIENPYRRILETVLPKYTIYRSVLHRLNKCLADERVRALEKSMTEKGHIRESWCRLKDIIRERLSIDGLSRTNHDEFLWGMRCANVECTNTYAAEDLKRCDNCQEVFFCSSECLKHEWKNGTHRVVCKDTAAHLATGAFVRLSIHDHDYINQVVKPELNALAPQITLFLKISGTNVPCVVFNFNEFPVESSIGTVVTNRPANYSANAYVRARWDHVVREVERAHLTGGNIRAVTQITIPEQCGSRNILTSVAFEWDSGLKMVMGNAGSVR</sequence>
<evidence type="ECO:0000259" key="5">
    <source>
        <dbReference type="PROSITE" id="PS50865"/>
    </source>
</evidence>
<proteinExistence type="predicted"/>
<name>A0A0C9SW90_PLICR</name>
<evidence type="ECO:0000256" key="1">
    <source>
        <dbReference type="ARBA" id="ARBA00022723"/>
    </source>
</evidence>
<keyword evidence="7" id="KW-1185">Reference proteome</keyword>
<dbReference type="GO" id="GO:0008270">
    <property type="term" value="F:zinc ion binding"/>
    <property type="evidence" value="ECO:0007669"/>
    <property type="project" value="UniProtKB-KW"/>
</dbReference>
<organism evidence="6 7">
    <name type="scientific">Plicaturopsis crispa FD-325 SS-3</name>
    <dbReference type="NCBI Taxonomy" id="944288"/>
    <lineage>
        <taxon>Eukaryota</taxon>
        <taxon>Fungi</taxon>
        <taxon>Dikarya</taxon>
        <taxon>Basidiomycota</taxon>
        <taxon>Agaricomycotina</taxon>
        <taxon>Agaricomycetes</taxon>
        <taxon>Agaricomycetidae</taxon>
        <taxon>Amylocorticiales</taxon>
        <taxon>Amylocorticiaceae</taxon>
        <taxon>Plicatura</taxon>
        <taxon>Plicaturopsis crispa</taxon>
    </lineage>
</organism>
<dbReference type="InterPro" id="IPR002893">
    <property type="entry name" value="Znf_MYND"/>
</dbReference>
<keyword evidence="3" id="KW-0862">Zinc</keyword>
<evidence type="ECO:0000256" key="2">
    <source>
        <dbReference type="ARBA" id="ARBA00022771"/>
    </source>
</evidence>
<accession>A0A0C9SW90</accession>
<dbReference type="Proteomes" id="UP000053263">
    <property type="component" value="Unassembled WGS sequence"/>
</dbReference>
<dbReference type="PROSITE" id="PS01360">
    <property type="entry name" value="ZF_MYND_1"/>
    <property type="match status" value="1"/>
</dbReference>
<reference evidence="6 7" key="1">
    <citation type="submission" date="2014-06" db="EMBL/GenBank/DDBJ databases">
        <title>Evolutionary Origins and Diversification of the Mycorrhizal Mutualists.</title>
        <authorList>
            <consortium name="DOE Joint Genome Institute"/>
            <consortium name="Mycorrhizal Genomics Consortium"/>
            <person name="Kohler A."/>
            <person name="Kuo A."/>
            <person name="Nagy L.G."/>
            <person name="Floudas D."/>
            <person name="Copeland A."/>
            <person name="Barry K.W."/>
            <person name="Cichocki N."/>
            <person name="Veneault-Fourrey C."/>
            <person name="LaButti K."/>
            <person name="Lindquist E.A."/>
            <person name="Lipzen A."/>
            <person name="Lundell T."/>
            <person name="Morin E."/>
            <person name="Murat C."/>
            <person name="Riley R."/>
            <person name="Ohm R."/>
            <person name="Sun H."/>
            <person name="Tunlid A."/>
            <person name="Henrissat B."/>
            <person name="Grigoriev I.V."/>
            <person name="Hibbett D.S."/>
            <person name="Martin F."/>
        </authorList>
    </citation>
    <scope>NUCLEOTIDE SEQUENCE [LARGE SCALE GENOMIC DNA]</scope>
    <source>
        <strain evidence="6 7">FD-325 SS-3</strain>
    </source>
</reference>
<dbReference type="HOGENOM" id="CLU_461595_0_0_1"/>
<gene>
    <name evidence="6" type="ORF">PLICRDRAFT_32883</name>
</gene>
<dbReference type="OrthoDB" id="3071675at2759"/>
<protein>
    <recommendedName>
        <fullName evidence="5">MYND-type domain-containing protein</fullName>
    </recommendedName>
</protein>
<dbReference type="Pfam" id="PF01753">
    <property type="entry name" value="zf-MYND"/>
    <property type="match status" value="1"/>
</dbReference>
<dbReference type="EMBL" id="KN832576">
    <property type="protein sequence ID" value="KII83550.1"/>
    <property type="molecule type" value="Genomic_DNA"/>
</dbReference>
<evidence type="ECO:0000313" key="7">
    <source>
        <dbReference type="Proteomes" id="UP000053263"/>
    </source>
</evidence>
<keyword evidence="2 4" id="KW-0863">Zinc-finger</keyword>
<evidence type="ECO:0000256" key="3">
    <source>
        <dbReference type="ARBA" id="ARBA00022833"/>
    </source>
</evidence>
<feature type="domain" description="MYND-type" evidence="5">
    <location>
        <begin position="404"/>
        <end position="448"/>
    </location>
</feature>
<evidence type="ECO:0000256" key="4">
    <source>
        <dbReference type="PROSITE-ProRule" id="PRU00134"/>
    </source>
</evidence>
<keyword evidence="1" id="KW-0479">Metal-binding</keyword>
<dbReference type="Gene3D" id="6.10.140.2220">
    <property type="match status" value="1"/>
</dbReference>
<dbReference type="PROSITE" id="PS50865">
    <property type="entry name" value="ZF_MYND_2"/>
    <property type="match status" value="1"/>
</dbReference>
<evidence type="ECO:0000313" key="6">
    <source>
        <dbReference type="EMBL" id="KII83550.1"/>
    </source>
</evidence>
<dbReference type="SUPFAM" id="SSF144232">
    <property type="entry name" value="HIT/MYND zinc finger-like"/>
    <property type="match status" value="1"/>
</dbReference>